<proteinExistence type="predicted"/>
<organism evidence="2 3">
    <name type="scientific">Rubinisphaera italica</name>
    <dbReference type="NCBI Taxonomy" id="2527969"/>
    <lineage>
        <taxon>Bacteria</taxon>
        <taxon>Pseudomonadati</taxon>
        <taxon>Planctomycetota</taxon>
        <taxon>Planctomycetia</taxon>
        <taxon>Planctomycetales</taxon>
        <taxon>Planctomycetaceae</taxon>
        <taxon>Rubinisphaera</taxon>
    </lineage>
</organism>
<feature type="compositionally biased region" description="Basic and acidic residues" evidence="1">
    <location>
        <begin position="99"/>
        <end position="112"/>
    </location>
</feature>
<keyword evidence="3" id="KW-1185">Reference proteome</keyword>
<protein>
    <submittedName>
        <fullName evidence="2">Uncharacterized protein</fullName>
    </submittedName>
</protein>
<dbReference type="RefSeq" id="WP_146504933.1">
    <property type="nucleotide sequence ID" value="NZ_SJPG01000001.1"/>
</dbReference>
<dbReference type="EMBL" id="SJPG01000001">
    <property type="protein sequence ID" value="TWT63155.1"/>
    <property type="molecule type" value="Genomic_DNA"/>
</dbReference>
<name>A0A5C5XM12_9PLAN</name>
<dbReference type="AlphaFoldDB" id="A0A5C5XM12"/>
<sequence>MSSLENEQEWNHRGIGKSCARILISLAEAMLCPDAWFAVVDHRHTTKPSAIEFSLRDKAGALDLKIETKIVDNIVYVRSPMTRLRAEHAIRQQEASRAMAERRAKRNNSETE</sequence>
<feature type="region of interest" description="Disordered" evidence="1">
    <location>
        <begin position="89"/>
        <end position="112"/>
    </location>
</feature>
<reference evidence="2 3" key="1">
    <citation type="submission" date="2019-02" db="EMBL/GenBank/DDBJ databases">
        <title>Deep-cultivation of Planctomycetes and their phenomic and genomic characterization uncovers novel biology.</title>
        <authorList>
            <person name="Wiegand S."/>
            <person name="Jogler M."/>
            <person name="Boedeker C."/>
            <person name="Pinto D."/>
            <person name="Vollmers J."/>
            <person name="Rivas-Marin E."/>
            <person name="Kohn T."/>
            <person name="Peeters S.H."/>
            <person name="Heuer A."/>
            <person name="Rast P."/>
            <person name="Oberbeckmann S."/>
            <person name="Bunk B."/>
            <person name="Jeske O."/>
            <person name="Meyerdierks A."/>
            <person name="Storesund J.E."/>
            <person name="Kallscheuer N."/>
            <person name="Luecker S."/>
            <person name="Lage O.M."/>
            <person name="Pohl T."/>
            <person name="Merkel B.J."/>
            <person name="Hornburger P."/>
            <person name="Mueller R.-W."/>
            <person name="Bruemmer F."/>
            <person name="Labrenz M."/>
            <person name="Spormann A.M."/>
            <person name="Op Den Camp H."/>
            <person name="Overmann J."/>
            <person name="Amann R."/>
            <person name="Jetten M.S.M."/>
            <person name="Mascher T."/>
            <person name="Medema M.H."/>
            <person name="Devos D.P."/>
            <person name="Kaster A.-K."/>
            <person name="Ovreas L."/>
            <person name="Rohde M."/>
            <person name="Galperin M.Y."/>
            <person name="Jogler C."/>
        </authorList>
    </citation>
    <scope>NUCLEOTIDE SEQUENCE [LARGE SCALE GENOMIC DNA]</scope>
    <source>
        <strain evidence="2 3">Pan54</strain>
    </source>
</reference>
<evidence type="ECO:0000256" key="1">
    <source>
        <dbReference type="SAM" id="MobiDB-lite"/>
    </source>
</evidence>
<evidence type="ECO:0000313" key="2">
    <source>
        <dbReference type="EMBL" id="TWT63155.1"/>
    </source>
</evidence>
<accession>A0A5C5XM12</accession>
<dbReference type="Proteomes" id="UP000316095">
    <property type="component" value="Unassembled WGS sequence"/>
</dbReference>
<comment type="caution">
    <text evidence="2">The sequence shown here is derived from an EMBL/GenBank/DDBJ whole genome shotgun (WGS) entry which is preliminary data.</text>
</comment>
<evidence type="ECO:0000313" key="3">
    <source>
        <dbReference type="Proteomes" id="UP000316095"/>
    </source>
</evidence>
<gene>
    <name evidence="2" type="ORF">Pan54_39080</name>
</gene>